<evidence type="ECO:0000259" key="5">
    <source>
        <dbReference type="PROSITE" id="PS50893"/>
    </source>
</evidence>
<keyword evidence="3" id="KW-0547">Nucleotide-binding</keyword>
<dbReference type="SUPFAM" id="SSF52540">
    <property type="entry name" value="P-loop containing nucleoside triphosphate hydrolases"/>
    <property type="match status" value="1"/>
</dbReference>
<dbReference type="InterPro" id="IPR003593">
    <property type="entry name" value="AAA+_ATPase"/>
</dbReference>
<feature type="domain" description="ABC transporter" evidence="5">
    <location>
        <begin position="9"/>
        <end position="241"/>
    </location>
</feature>
<dbReference type="SMART" id="SM00382">
    <property type="entry name" value="AAA"/>
    <property type="match status" value="1"/>
</dbReference>
<evidence type="ECO:0000256" key="3">
    <source>
        <dbReference type="ARBA" id="ARBA00022741"/>
    </source>
</evidence>
<gene>
    <name evidence="6" type="ORF">ENV17_02765</name>
</gene>
<protein>
    <submittedName>
        <fullName evidence="6">Metal ABC transporter ATP-binding protein</fullName>
    </submittedName>
</protein>
<dbReference type="PROSITE" id="PS00211">
    <property type="entry name" value="ABC_TRANSPORTER_1"/>
    <property type="match status" value="1"/>
</dbReference>
<dbReference type="EMBL" id="DTFI01000076">
    <property type="protein sequence ID" value="HGI43295.1"/>
    <property type="molecule type" value="Genomic_DNA"/>
</dbReference>
<reference evidence="6" key="1">
    <citation type="journal article" date="2020" name="mSystems">
        <title>Genome- and Community-Level Interaction Insights into Carbon Utilization and Element Cycling Functions of Hydrothermarchaeota in Hydrothermal Sediment.</title>
        <authorList>
            <person name="Zhou Z."/>
            <person name="Liu Y."/>
            <person name="Xu W."/>
            <person name="Pan J."/>
            <person name="Luo Z.H."/>
            <person name="Li M."/>
        </authorList>
    </citation>
    <scope>NUCLEOTIDE SEQUENCE [LARGE SCALE GENOMIC DNA]</scope>
    <source>
        <strain evidence="6">SpSt-735</strain>
    </source>
</reference>
<dbReference type="InterPro" id="IPR017871">
    <property type="entry name" value="ABC_transporter-like_CS"/>
</dbReference>
<organism evidence="6">
    <name type="scientific">Thermofilum pendens</name>
    <dbReference type="NCBI Taxonomy" id="2269"/>
    <lineage>
        <taxon>Archaea</taxon>
        <taxon>Thermoproteota</taxon>
        <taxon>Thermoprotei</taxon>
        <taxon>Thermofilales</taxon>
        <taxon>Thermofilaceae</taxon>
        <taxon>Thermofilum</taxon>
    </lineage>
</organism>
<comment type="caution">
    <text evidence="6">The sequence shown here is derived from an EMBL/GenBank/DDBJ whole genome shotgun (WGS) entry which is preliminary data.</text>
</comment>
<evidence type="ECO:0000256" key="1">
    <source>
        <dbReference type="ARBA" id="ARBA00005417"/>
    </source>
</evidence>
<accession>A0A7C4B940</accession>
<name>A0A7C4B940_THEPE</name>
<dbReference type="PROSITE" id="PS50893">
    <property type="entry name" value="ABC_TRANSPORTER_2"/>
    <property type="match status" value="1"/>
</dbReference>
<keyword evidence="4 6" id="KW-0067">ATP-binding</keyword>
<dbReference type="InterPro" id="IPR050153">
    <property type="entry name" value="Metal_Ion_Import_ABC"/>
</dbReference>
<dbReference type="PANTHER" id="PTHR42734:SF5">
    <property type="entry name" value="IRON TRANSPORT SYSTEM ATP-BINDING PROTEIN HI_0361-RELATED"/>
    <property type="match status" value="1"/>
</dbReference>
<evidence type="ECO:0000256" key="4">
    <source>
        <dbReference type="ARBA" id="ARBA00022840"/>
    </source>
</evidence>
<dbReference type="InterPro" id="IPR027417">
    <property type="entry name" value="P-loop_NTPase"/>
</dbReference>
<dbReference type="Gene3D" id="3.40.50.300">
    <property type="entry name" value="P-loop containing nucleotide triphosphate hydrolases"/>
    <property type="match status" value="1"/>
</dbReference>
<dbReference type="GO" id="GO:0016887">
    <property type="term" value="F:ATP hydrolysis activity"/>
    <property type="evidence" value="ECO:0007669"/>
    <property type="project" value="InterPro"/>
</dbReference>
<dbReference type="InterPro" id="IPR003439">
    <property type="entry name" value="ABC_transporter-like_ATP-bd"/>
</dbReference>
<evidence type="ECO:0000256" key="2">
    <source>
        <dbReference type="ARBA" id="ARBA00022448"/>
    </source>
</evidence>
<comment type="similarity">
    <text evidence="1">Belongs to the ABC transporter superfamily.</text>
</comment>
<sequence>MGMHEKVVLRGRNLVFAYGADDIILKGDSFEFRGPGLVTVLGPNGSGKTTFFKILLGLLKPQEGRVLVNDIDVTGNPLTAGRFMSYVPQLSSVRRDIPVTPLEVVEVMLQSRGLRGRARREAAVKLLEEVGASEVVDHTLGELSGGQLQKVLIARALARDTDILLLDEPLSGVDPRGRESLLELIREIARRKLVVMTTHDPVQALKRSDYFVVFNRGIVAQGSPYDVYKLDILRRAYGAVLEIEKCLHVL</sequence>
<dbReference type="AlphaFoldDB" id="A0A7C4B940"/>
<dbReference type="GO" id="GO:0005524">
    <property type="term" value="F:ATP binding"/>
    <property type="evidence" value="ECO:0007669"/>
    <property type="project" value="UniProtKB-KW"/>
</dbReference>
<dbReference type="PANTHER" id="PTHR42734">
    <property type="entry name" value="METAL TRANSPORT SYSTEM ATP-BINDING PROTEIN TM_0124-RELATED"/>
    <property type="match status" value="1"/>
</dbReference>
<proteinExistence type="inferred from homology"/>
<keyword evidence="2" id="KW-0813">Transport</keyword>
<dbReference type="Pfam" id="PF00005">
    <property type="entry name" value="ABC_tran"/>
    <property type="match status" value="1"/>
</dbReference>
<evidence type="ECO:0000313" key="6">
    <source>
        <dbReference type="EMBL" id="HGI43295.1"/>
    </source>
</evidence>